<name>A0A922CTU1_MANSE</name>
<proteinExistence type="predicted"/>
<dbReference type="Proteomes" id="UP000791440">
    <property type="component" value="Unassembled WGS sequence"/>
</dbReference>
<reference evidence="1" key="2">
    <citation type="submission" date="2020-12" db="EMBL/GenBank/DDBJ databases">
        <authorList>
            <person name="Kanost M."/>
        </authorList>
    </citation>
    <scope>NUCLEOTIDE SEQUENCE</scope>
</reference>
<evidence type="ECO:0000313" key="1">
    <source>
        <dbReference type="EMBL" id="KAG6457668.1"/>
    </source>
</evidence>
<gene>
    <name evidence="1" type="ORF">O3G_MSEX010425</name>
</gene>
<protein>
    <submittedName>
        <fullName evidence="1">Uncharacterized protein</fullName>
    </submittedName>
</protein>
<dbReference type="OrthoDB" id="8188508at2759"/>
<organism evidence="1 2">
    <name type="scientific">Manduca sexta</name>
    <name type="common">Tobacco hawkmoth</name>
    <name type="synonym">Tobacco hornworm</name>
    <dbReference type="NCBI Taxonomy" id="7130"/>
    <lineage>
        <taxon>Eukaryota</taxon>
        <taxon>Metazoa</taxon>
        <taxon>Ecdysozoa</taxon>
        <taxon>Arthropoda</taxon>
        <taxon>Hexapoda</taxon>
        <taxon>Insecta</taxon>
        <taxon>Pterygota</taxon>
        <taxon>Neoptera</taxon>
        <taxon>Endopterygota</taxon>
        <taxon>Lepidoptera</taxon>
        <taxon>Glossata</taxon>
        <taxon>Ditrysia</taxon>
        <taxon>Bombycoidea</taxon>
        <taxon>Sphingidae</taxon>
        <taxon>Sphinginae</taxon>
        <taxon>Sphingini</taxon>
        <taxon>Manduca</taxon>
    </lineage>
</organism>
<dbReference type="EMBL" id="JH668553">
    <property type="protein sequence ID" value="KAG6457668.1"/>
    <property type="molecule type" value="Genomic_DNA"/>
</dbReference>
<reference evidence="1" key="1">
    <citation type="journal article" date="2016" name="Insect Biochem. Mol. Biol.">
        <title>Multifaceted biological insights from a draft genome sequence of the tobacco hornworm moth, Manduca sexta.</title>
        <authorList>
            <person name="Kanost M.R."/>
            <person name="Arrese E.L."/>
            <person name="Cao X."/>
            <person name="Chen Y.R."/>
            <person name="Chellapilla S."/>
            <person name="Goldsmith M.R."/>
            <person name="Grosse-Wilde E."/>
            <person name="Heckel D.G."/>
            <person name="Herndon N."/>
            <person name="Jiang H."/>
            <person name="Papanicolaou A."/>
            <person name="Qu J."/>
            <person name="Soulages J.L."/>
            <person name="Vogel H."/>
            <person name="Walters J."/>
            <person name="Waterhouse R.M."/>
            <person name="Ahn S.J."/>
            <person name="Almeida F.C."/>
            <person name="An C."/>
            <person name="Aqrawi P."/>
            <person name="Bretschneider A."/>
            <person name="Bryant W.B."/>
            <person name="Bucks S."/>
            <person name="Chao H."/>
            <person name="Chevignon G."/>
            <person name="Christen J.M."/>
            <person name="Clarke D.F."/>
            <person name="Dittmer N.T."/>
            <person name="Ferguson L.C.F."/>
            <person name="Garavelou S."/>
            <person name="Gordon K.H.J."/>
            <person name="Gunaratna R.T."/>
            <person name="Han Y."/>
            <person name="Hauser F."/>
            <person name="He Y."/>
            <person name="Heidel-Fischer H."/>
            <person name="Hirsh A."/>
            <person name="Hu Y."/>
            <person name="Jiang H."/>
            <person name="Kalra D."/>
            <person name="Klinner C."/>
            <person name="Konig C."/>
            <person name="Kovar C."/>
            <person name="Kroll A.R."/>
            <person name="Kuwar S.S."/>
            <person name="Lee S.L."/>
            <person name="Lehman R."/>
            <person name="Li K."/>
            <person name="Li Z."/>
            <person name="Liang H."/>
            <person name="Lovelace S."/>
            <person name="Lu Z."/>
            <person name="Mansfield J.H."/>
            <person name="McCulloch K.J."/>
            <person name="Mathew T."/>
            <person name="Morton B."/>
            <person name="Muzny D.M."/>
            <person name="Neunemann D."/>
            <person name="Ongeri F."/>
            <person name="Pauchet Y."/>
            <person name="Pu L.L."/>
            <person name="Pyrousis I."/>
            <person name="Rao X.J."/>
            <person name="Redding A."/>
            <person name="Roesel C."/>
            <person name="Sanchez-Gracia A."/>
            <person name="Schaack S."/>
            <person name="Shukla A."/>
            <person name="Tetreau G."/>
            <person name="Wang Y."/>
            <person name="Xiong G.H."/>
            <person name="Traut W."/>
            <person name="Walsh T.K."/>
            <person name="Worley K.C."/>
            <person name="Wu D."/>
            <person name="Wu W."/>
            <person name="Wu Y.Q."/>
            <person name="Zhang X."/>
            <person name="Zou Z."/>
            <person name="Zucker H."/>
            <person name="Briscoe A.D."/>
            <person name="Burmester T."/>
            <person name="Clem R.J."/>
            <person name="Feyereisen R."/>
            <person name="Grimmelikhuijzen C.J.P."/>
            <person name="Hamodrakas S.J."/>
            <person name="Hansson B.S."/>
            <person name="Huguet E."/>
            <person name="Jermiin L.S."/>
            <person name="Lan Q."/>
            <person name="Lehman H.K."/>
            <person name="Lorenzen M."/>
            <person name="Merzendorfer H."/>
            <person name="Michalopoulos I."/>
            <person name="Morton D.B."/>
            <person name="Muthukrishnan S."/>
            <person name="Oakeshott J.G."/>
            <person name="Palmer W."/>
            <person name="Park Y."/>
            <person name="Passarelli A.L."/>
            <person name="Rozas J."/>
            <person name="Schwartz L.M."/>
            <person name="Smith W."/>
            <person name="Southgate A."/>
            <person name="Vilcinskas A."/>
            <person name="Vogt R."/>
            <person name="Wang P."/>
            <person name="Werren J."/>
            <person name="Yu X.Q."/>
            <person name="Zhou J.J."/>
            <person name="Brown S.J."/>
            <person name="Scherer S.E."/>
            <person name="Richards S."/>
            <person name="Blissard G.W."/>
        </authorList>
    </citation>
    <scope>NUCLEOTIDE SEQUENCE</scope>
</reference>
<sequence length="147" mass="16904">MDGLLSQRSFQATMQKCQDIRNVETCDYFKSFYLVRSGCGADSDEDREMYSLLFHYTAPRISCPLRAGTHKLNHYPVFTEDNYLTVYEAKISTSVFGYTFRLDGAGADGRKIFCVDAYLQLVYLRPHNWLAKNGTNKNNTHNSKEDD</sequence>
<keyword evidence="2" id="KW-1185">Reference proteome</keyword>
<dbReference type="AlphaFoldDB" id="A0A922CTU1"/>
<accession>A0A922CTU1</accession>
<comment type="caution">
    <text evidence="1">The sequence shown here is derived from an EMBL/GenBank/DDBJ whole genome shotgun (WGS) entry which is preliminary data.</text>
</comment>
<evidence type="ECO:0000313" key="2">
    <source>
        <dbReference type="Proteomes" id="UP000791440"/>
    </source>
</evidence>